<dbReference type="RefSeq" id="WP_068728804.1">
    <property type="nucleotide sequence ID" value="NZ_LVYV01000001.1"/>
</dbReference>
<feature type="compositionally biased region" description="Basic and acidic residues" evidence="1">
    <location>
        <begin position="141"/>
        <end position="167"/>
    </location>
</feature>
<dbReference type="EMBL" id="LVYV01000001">
    <property type="protein sequence ID" value="KZD24984.1"/>
    <property type="molecule type" value="Genomic_DNA"/>
</dbReference>
<dbReference type="AlphaFoldDB" id="A0A161QTY9"/>
<dbReference type="STRING" id="943830.A4A58_00390"/>
<evidence type="ECO:0000313" key="4">
    <source>
        <dbReference type="Proteomes" id="UP000076574"/>
    </source>
</evidence>
<protein>
    <recommendedName>
        <fullName evidence="5">Cell envelope biogenesis protein TolA</fullName>
    </recommendedName>
</protein>
<feature type="compositionally biased region" description="Basic and acidic residues" evidence="1">
    <location>
        <begin position="80"/>
        <end position="114"/>
    </location>
</feature>
<sequence>MLHKYLSKFTIDILPSILATIVGAYIVNHYIIPKASPDRPAAAVASTPAEPKPDTKAATAKPAENSADLANLPESAPAKAGDKPVVEKASIEKPEAATTPEPRRHQPALREKAAAKPAPAPAAPAPVLATVGTAPAANASADERRDANDLARAAIERLNRSEPRPQEAARALETPRAPEAPRVQEAARTVSPPSMQQLPPPIVVATPSVEKFDPMPSPHSERSEARRMRPPGEIPAPQPMDLQADAAGTPRSERTNVAEDVLSAAKSVFNSVIPRPFER</sequence>
<feature type="transmembrane region" description="Helical" evidence="2">
    <location>
        <begin position="12"/>
        <end position="32"/>
    </location>
</feature>
<accession>A0A161QTY9</accession>
<proteinExistence type="predicted"/>
<evidence type="ECO:0008006" key="5">
    <source>
        <dbReference type="Google" id="ProtNLM"/>
    </source>
</evidence>
<feature type="region of interest" description="Disordered" evidence="1">
    <location>
        <begin position="37"/>
        <end position="257"/>
    </location>
</feature>
<gene>
    <name evidence="3" type="ORF">A4A58_00390</name>
</gene>
<organism evidence="3 4">
    <name type="scientific">Tardiphaga robiniae</name>
    <dbReference type="NCBI Taxonomy" id="943830"/>
    <lineage>
        <taxon>Bacteria</taxon>
        <taxon>Pseudomonadati</taxon>
        <taxon>Pseudomonadota</taxon>
        <taxon>Alphaproteobacteria</taxon>
        <taxon>Hyphomicrobiales</taxon>
        <taxon>Nitrobacteraceae</taxon>
        <taxon>Tardiphaga</taxon>
    </lineage>
</organism>
<feature type="compositionally biased region" description="Low complexity" evidence="1">
    <location>
        <begin position="125"/>
        <end position="137"/>
    </location>
</feature>
<keyword evidence="4" id="KW-1185">Reference proteome</keyword>
<comment type="caution">
    <text evidence="3">The sequence shown here is derived from an EMBL/GenBank/DDBJ whole genome shotgun (WGS) entry which is preliminary data.</text>
</comment>
<dbReference type="Proteomes" id="UP000076574">
    <property type="component" value="Unassembled WGS sequence"/>
</dbReference>
<evidence type="ECO:0000313" key="3">
    <source>
        <dbReference type="EMBL" id="KZD24984.1"/>
    </source>
</evidence>
<keyword evidence="2" id="KW-0812">Transmembrane</keyword>
<reference evidence="3 4" key="1">
    <citation type="submission" date="2016-03" db="EMBL/GenBank/DDBJ databases">
        <title>Microsymbionts genomes from the relict species Vavilovia formosa (Stev.) Fed.</title>
        <authorList>
            <person name="Kopat V."/>
            <person name="Chirak E."/>
            <person name="Kimeklis A."/>
            <person name="Andronov E."/>
        </authorList>
    </citation>
    <scope>NUCLEOTIDE SEQUENCE [LARGE SCALE GENOMIC DNA]</scope>
    <source>
        <strain evidence="3 4">Vaf07</strain>
    </source>
</reference>
<name>A0A161QTY9_9BRAD</name>
<evidence type="ECO:0000256" key="2">
    <source>
        <dbReference type="SAM" id="Phobius"/>
    </source>
</evidence>
<evidence type="ECO:0000256" key="1">
    <source>
        <dbReference type="SAM" id="MobiDB-lite"/>
    </source>
</evidence>
<keyword evidence="2" id="KW-0472">Membrane</keyword>
<keyword evidence="2" id="KW-1133">Transmembrane helix</keyword>